<protein>
    <recommendedName>
        <fullName evidence="4">Secreted protein</fullName>
    </recommendedName>
</protein>
<evidence type="ECO:0008006" key="4">
    <source>
        <dbReference type="Google" id="ProtNLM"/>
    </source>
</evidence>
<dbReference type="EMBL" id="CP108110">
    <property type="protein sequence ID" value="WUQ83831.1"/>
    <property type="molecule type" value="Genomic_DNA"/>
</dbReference>
<feature type="signal peptide" evidence="1">
    <location>
        <begin position="1"/>
        <end position="25"/>
    </location>
</feature>
<keyword evidence="1" id="KW-0732">Signal</keyword>
<organism evidence="2 3">
    <name type="scientific">Kitasatospora purpeofusca</name>
    <dbReference type="NCBI Taxonomy" id="67352"/>
    <lineage>
        <taxon>Bacteria</taxon>
        <taxon>Bacillati</taxon>
        <taxon>Actinomycetota</taxon>
        <taxon>Actinomycetes</taxon>
        <taxon>Kitasatosporales</taxon>
        <taxon>Streptomycetaceae</taxon>
        <taxon>Kitasatospora</taxon>
    </lineage>
</organism>
<feature type="chain" id="PRO_5046882023" description="Secreted protein" evidence="1">
    <location>
        <begin position="26"/>
        <end position="135"/>
    </location>
</feature>
<dbReference type="RefSeq" id="WP_328954767.1">
    <property type="nucleotide sequence ID" value="NZ_CP108110.1"/>
</dbReference>
<gene>
    <name evidence="2" type="ORF">OHA16_13130</name>
</gene>
<evidence type="ECO:0000256" key="1">
    <source>
        <dbReference type="SAM" id="SignalP"/>
    </source>
</evidence>
<reference evidence="2" key="1">
    <citation type="submission" date="2022-10" db="EMBL/GenBank/DDBJ databases">
        <title>The complete genomes of actinobacterial strains from the NBC collection.</title>
        <authorList>
            <person name="Joergensen T.S."/>
            <person name="Alvarez Arevalo M."/>
            <person name="Sterndorff E.B."/>
            <person name="Faurdal D."/>
            <person name="Vuksanovic O."/>
            <person name="Mourched A.-S."/>
            <person name="Charusanti P."/>
            <person name="Shaw S."/>
            <person name="Blin K."/>
            <person name="Weber T."/>
        </authorList>
    </citation>
    <scope>NUCLEOTIDE SEQUENCE</scope>
    <source>
        <strain evidence="2">NBC_00222</strain>
    </source>
</reference>
<proteinExistence type="predicted"/>
<evidence type="ECO:0000313" key="3">
    <source>
        <dbReference type="Proteomes" id="UP001432222"/>
    </source>
</evidence>
<accession>A0ABZ1TXZ4</accession>
<name>A0ABZ1TXZ4_9ACTN</name>
<dbReference type="Proteomes" id="UP001432222">
    <property type="component" value="Chromosome"/>
</dbReference>
<sequence>MKRFVAVLAAGAALSGLGIAGATQAAARPTGTTTCGYGVGAKVCLTIEGRLASATGWVSSAGGPAQVASFTLELRTTGGAILEREDLGAVVPSTGITVGPVASTVPCGTGITANFTTTRSGRPTVTATVTVPAVC</sequence>
<evidence type="ECO:0000313" key="2">
    <source>
        <dbReference type="EMBL" id="WUQ83831.1"/>
    </source>
</evidence>
<keyword evidence="3" id="KW-1185">Reference proteome</keyword>